<feature type="transmembrane region" description="Helical" evidence="1">
    <location>
        <begin position="37"/>
        <end position="62"/>
    </location>
</feature>
<keyword evidence="1" id="KW-1133">Transmembrane helix</keyword>
<dbReference type="STRING" id="1533.SAMN05443638_1371"/>
<name>A0A1M4Z581_9CLOT</name>
<dbReference type="EMBL" id="FQVM01000037">
    <property type="protein sequence ID" value="SHF12957.1"/>
    <property type="molecule type" value="Genomic_DNA"/>
</dbReference>
<evidence type="ECO:0000313" key="3">
    <source>
        <dbReference type="Proteomes" id="UP000184035"/>
    </source>
</evidence>
<dbReference type="AlphaFoldDB" id="A0A1M4Z581"/>
<gene>
    <name evidence="2" type="ORF">SAMN05443638_1371</name>
</gene>
<evidence type="ECO:0000313" key="2">
    <source>
        <dbReference type="EMBL" id="SHF12957.1"/>
    </source>
</evidence>
<protein>
    <submittedName>
        <fullName evidence="2">Uncharacterized protein</fullName>
    </submittedName>
</protein>
<feature type="transmembrane region" description="Helical" evidence="1">
    <location>
        <begin position="7"/>
        <end position="25"/>
    </location>
</feature>
<reference evidence="2 3" key="1">
    <citation type="submission" date="2016-11" db="EMBL/GenBank/DDBJ databases">
        <authorList>
            <person name="Jaros S."/>
            <person name="Januszkiewicz K."/>
            <person name="Wedrychowicz H."/>
        </authorList>
    </citation>
    <scope>NUCLEOTIDE SEQUENCE [LARGE SCALE GENOMIC DNA]</scope>
    <source>
        <strain evidence="2 3">DSM 2631</strain>
    </source>
</reference>
<keyword evidence="3" id="KW-1185">Reference proteome</keyword>
<sequence length="147" mass="17397">MKKRNKDIIIIGIILVGLSIFLHYLHFLIFKDLHHTLIFLFADIAFIPMEVFFTSVVIEKFLERREKSHMIEKINMLIGVFYSELGIKILQLIIHGDNKVQALRKNAILDKNYNENDFKTLEEKFKSYNYELDVHKIDLSSLKNILD</sequence>
<accession>A0A1M4Z581</accession>
<organism evidence="2 3">
    <name type="scientific">Clostridium fallax</name>
    <dbReference type="NCBI Taxonomy" id="1533"/>
    <lineage>
        <taxon>Bacteria</taxon>
        <taxon>Bacillati</taxon>
        <taxon>Bacillota</taxon>
        <taxon>Clostridia</taxon>
        <taxon>Eubacteriales</taxon>
        <taxon>Clostridiaceae</taxon>
        <taxon>Clostridium</taxon>
    </lineage>
</organism>
<evidence type="ECO:0000256" key="1">
    <source>
        <dbReference type="SAM" id="Phobius"/>
    </source>
</evidence>
<keyword evidence="1" id="KW-0472">Membrane</keyword>
<dbReference type="Proteomes" id="UP000184035">
    <property type="component" value="Unassembled WGS sequence"/>
</dbReference>
<keyword evidence="1" id="KW-0812">Transmembrane</keyword>
<proteinExistence type="predicted"/>
<feature type="non-terminal residue" evidence="2">
    <location>
        <position position="147"/>
    </location>
</feature>